<gene>
    <name evidence="5" type="ORF">VTJ49DRAFT_2983</name>
</gene>
<dbReference type="PANTHER" id="PTHR24346">
    <property type="entry name" value="MAP/MICROTUBULE AFFINITY-REGULATING KINASE"/>
    <property type="match status" value="1"/>
</dbReference>
<comment type="caution">
    <text evidence="5">The sequence shown here is derived from an EMBL/GenBank/DDBJ whole genome shotgun (WGS) entry which is preliminary data.</text>
</comment>
<feature type="compositionally biased region" description="Polar residues" evidence="3">
    <location>
        <begin position="1"/>
        <end position="13"/>
    </location>
</feature>
<dbReference type="PANTHER" id="PTHR24346:SF42">
    <property type="entry name" value="SERINE_THREONINE-PROTEIN KINASE SIK3"/>
    <property type="match status" value="1"/>
</dbReference>
<reference evidence="5 6" key="1">
    <citation type="journal article" date="2024" name="Commun. Biol.">
        <title>Comparative genomic analysis of thermophilic fungi reveals convergent evolutionary adaptations and gene losses.</title>
        <authorList>
            <person name="Steindorff A.S."/>
            <person name="Aguilar-Pontes M.V."/>
            <person name="Robinson A.J."/>
            <person name="Andreopoulos B."/>
            <person name="LaButti K."/>
            <person name="Kuo A."/>
            <person name="Mondo S."/>
            <person name="Riley R."/>
            <person name="Otillar R."/>
            <person name="Haridas S."/>
            <person name="Lipzen A."/>
            <person name="Grimwood J."/>
            <person name="Schmutz J."/>
            <person name="Clum A."/>
            <person name="Reid I.D."/>
            <person name="Moisan M.C."/>
            <person name="Butler G."/>
            <person name="Nguyen T.T.M."/>
            <person name="Dewar K."/>
            <person name="Conant G."/>
            <person name="Drula E."/>
            <person name="Henrissat B."/>
            <person name="Hansel C."/>
            <person name="Singer S."/>
            <person name="Hutchinson M.I."/>
            <person name="de Vries R.P."/>
            <person name="Natvig D.O."/>
            <person name="Powell A.J."/>
            <person name="Tsang A."/>
            <person name="Grigoriev I.V."/>
        </authorList>
    </citation>
    <scope>NUCLEOTIDE SEQUENCE [LARGE SCALE GENOMIC DNA]</scope>
    <source>
        <strain evidence="5 6">CBS 620.91</strain>
    </source>
</reference>
<evidence type="ECO:0000256" key="1">
    <source>
        <dbReference type="ARBA" id="ARBA00022741"/>
    </source>
</evidence>
<evidence type="ECO:0000313" key="6">
    <source>
        <dbReference type="Proteomes" id="UP001583172"/>
    </source>
</evidence>
<dbReference type="Pfam" id="PF00069">
    <property type="entry name" value="Pkinase"/>
    <property type="match status" value="1"/>
</dbReference>
<feature type="compositionally biased region" description="Low complexity" evidence="3">
    <location>
        <begin position="341"/>
        <end position="355"/>
    </location>
</feature>
<dbReference type="SMART" id="SM00220">
    <property type="entry name" value="S_TKc"/>
    <property type="match status" value="1"/>
</dbReference>
<proteinExistence type="predicted"/>
<dbReference type="Gene3D" id="1.10.510.10">
    <property type="entry name" value="Transferase(Phosphotransferase) domain 1"/>
    <property type="match status" value="1"/>
</dbReference>
<feature type="domain" description="Protein kinase" evidence="4">
    <location>
        <begin position="383"/>
        <end position="715"/>
    </location>
</feature>
<name>A0ABR3V9C7_HUMIN</name>
<accession>A0ABR3V9C7</accession>
<dbReference type="InterPro" id="IPR008271">
    <property type="entry name" value="Ser/Thr_kinase_AS"/>
</dbReference>
<protein>
    <recommendedName>
        <fullName evidence="4">Protein kinase domain-containing protein</fullName>
    </recommendedName>
</protein>
<keyword evidence="2" id="KW-0067">ATP-binding</keyword>
<feature type="region of interest" description="Disordered" evidence="3">
    <location>
        <begin position="204"/>
        <end position="285"/>
    </location>
</feature>
<sequence>MSPTPQEPLSSSDALPDEPSGDNAHSSDPSIAIEGHDRRVPVAANIAGAAAAVPVSDTSCAPGGTTPANPIQFRSYTIAPSPPISGSAHRSEALSSTAAPILADDSSHLTGSPEHLPQTPEPPALHLQTDLAPSAHYATPVRPGRRSGRSLRSQSSAQSLQPVSRTPSLKTGAYGAFGSASAASSTVASPVIAAMGDLTPLPSPLMANGSPGPWKQLLSRTSQDSVTFPPVPESNGTNNHSNALPKKERKPYEGLSQCPAPADHTGRLAQSQTQHTRNRSVSEYIPDPMLIPRRMSTVSGVRTKPEPQAVLDGQHLRREPHLSEARGITPIEKPPTPPPSESSLSTTDLSLAATSGSRTGRKPPSNAVYFEAYGRHDQKRRRWRAIRVLGQGTFSQVYLATSQSSSPSSDEEDYSPGAHPQSSEEPTHDRRSLVAVKICEHGPRGGASEERIEMSLKRELEIMRSVRHPSVVNLKAWSIEQTRAILVLSYYPGGDLFDVATRHRPLLTPGLIRRMFSELVGAVMYLHGQNIVHRDIKLENVLVNLPPSELSPDVDWTAYPYSVTTLTDLGLSRRVAPDEKLETRCGSDDYAAPEVIMGQPYDGRATDAWSLGVLLYALLESRLPFDPPPCPGPQGLDHAMQMRMRSRTSHRIARVEWRWYEYGAGEGQEGEGDHEADPKKFGDKGLLGAMEAVEALLKRARSRWPLAKVAELEWIKKGIAVDGGIRLREEEEGEEV</sequence>
<keyword evidence="6" id="KW-1185">Reference proteome</keyword>
<feature type="compositionally biased region" description="Low complexity" evidence="3">
    <location>
        <begin position="150"/>
        <end position="162"/>
    </location>
</feature>
<feature type="region of interest" description="Disordered" evidence="3">
    <location>
        <begin position="298"/>
        <end position="373"/>
    </location>
</feature>
<feature type="region of interest" description="Disordered" evidence="3">
    <location>
        <begin position="399"/>
        <end position="430"/>
    </location>
</feature>
<feature type="region of interest" description="Disordered" evidence="3">
    <location>
        <begin position="54"/>
        <end position="180"/>
    </location>
</feature>
<dbReference type="InterPro" id="IPR000719">
    <property type="entry name" value="Prot_kinase_dom"/>
</dbReference>
<dbReference type="PROSITE" id="PS50011">
    <property type="entry name" value="PROTEIN_KINASE_DOM"/>
    <property type="match status" value="1"/>
</dbReference>
<feature type="compositionally biased region" description="Polar residues" evidence="3">
    <location>
        <begin position="66"/>
        <end position="75"/>
    </location>
</feature>
<dbReference type="PROSITE" id="PS00108">
    <property type="entry name" value="PROTEIN_KINASE_ST"/>
    <property type="match status" value="1"/>
</dbReference>
<evidence type="ECO:0000313" key="5">
    <source>
        <dbReference type="EMBL" id="KAL1838157.1"/>
    </source>
</evidence>
<dbReference type="SUPFAM" id="SSF56112">
    <property type="entry name" value="Protein kinase-like (PK-like)"/>
    <property type="match status" value="1"/>
</dbReference>
<dbReference type="InterPro" id="IPR011009">
    <property type="entry name" value="Kinase-like_dom_sf"/>
</dbReference>
<evidence type="ECO:0000256" key="2">
    <source>
        <dbReference type="ARBA" id="ARBA00022840"/>
    </source>
</evidence>
<dbReference type="EMBL" id="JAZGSY010000234">
    <property type="protein sequence ID" value="KAL1838157.1"/>
    <property type="molecule type" value="Genomic_DNA"/>
</dbReference>
<evidence type="ECO:0000259" key="4">
    <source>
        <dbReference type="PROSITE" id="PS50011"/>
    </source>
</evidence>
<feature type="compositionally biased region" description="Polar residues" evidence="3">
    <location>
        <begin position="268"/>
        <end position="281"/>
    </location>
</feature>
<evidence type="ECO:0000256" key="3">
    <source>
        <dbReference type="SAM" id="MobiDB-lite"/>
    </source>
</evidence>
<feature type="region of interest" description="Disordered" evidence="3">
    <location>
        <begin position="1"/>
        <end position="38"/>
    </location>
</feature>
<dbReference type="Proteomes" id="UP001583172">
    <property type="component" value="Unassembled WGS sequence"/>
</dbReference>
<organism evidence="5 6">
    <name type="scientific">Humicola insolens</name>
    <name type="common">Soft-rot fungus</name>
    <dbReference type="NCBI Taxonomy" id="85995"/>
    <lineage>
        <taxon>Eukaryota</taxon>
        <taxon>Fungi</taxon>
        <taxon>Dikarya</taxon>
        <taxon>Ascomycota</taxon>
        <taxon>Pezizomycotina</taxon>
        <taxon>Sordariomycetes</taxon>
        <taxon>Sordariomycetidae</taxon>
        <taxon>Sordariales</taxon>
        <taxon>Chaetomiaceae</taxon>
        <taxon>Mycothermus</taxon>
    </lineage>
</organism>
<keyword evidence="1" id="KW-0547">Nucleotide-binding</keyword>
<feature type="compositionally biased region" description="Basic and acidic residues" evidence="3">
    <location>
        <begin position="314"/>
        <end position="324"/>
    </location>
</feature>